<dbReference type="InterPro" id="IPR053150">
    <property type="entry name" value="Teicoplanin_resist-assoc"/>
</dbReference>
<dbReference type="PANTHER" id="PTHR36834:SF2">
    <property type="entry name" value="MEMBRANE PROTEIN"/>
    <property type="match status" value="1"/>
</dbReference>
<reference evidence="4" key="2">
    <citation type="submission" date="2017-05" db="EMBL/GenBank/DDBJ databases">
        <authorList>
            <consortium name="The Broad Institute Genomics Platform"/>
            <consortium name="The Broad Institute Genomic Center for Infectious Diseases"/>
            <person name="Earl A."/>
            <person name="Manson A."/>
            <person name="Schwartman J."/>
            <person name="Gilmore M."/>
            <person name="Abouelleil A."/>
            <person name="Cao P."/>
            <person name="Chapman S."/>
            <person name="Cusick C."/>
            <person name="Shea T."/>
            <person name="Young S."/>
            <person name="Neafsey D."/>
            <person name="Nusbaum C."/>
            <person name="Birren B."/>
        </authorList>
    </citation>
    <scope>NUCLEOTIDE SEQUENCE</scope>
    <source>
        <strain evidence="4">9E7_DIV0242</strain>
    </source>
</reference>
<dbReference type="RefSeq" id="WP_086348976.1">
    <property type="nucleotide sequence ID" value="NZ_CP147247.1"/>
</dbReference>
<dbReference type="Pfam" id="PF04892">
    <property type="entry name" value="VanZ"/>
    <property type="match status" value="1"/>
</dbReference>
<feature type="transmembrane region" description="Helical" evidence="1">
    <location>
        <begin position="145"/>
        <end position="166"/>
    </location>
</feature>
<evidence type="ECO:0000259" key="2">
    <source>
        <dbReference type="Pfam" id="PF04892"/>
    </source>
</evidence>
<dbReference type="InterPro" id="IPR006976">
    <property type="entry name" value="VanZ-like"/>
</dbReference>
<evidence type="ECO:0000256" key="1">
    <source>
        <dbReference type="SAM" id="Phobius"/>
    </source>
</evidence>
<keyword evidence="1" id="KW-0472">Membrane</keyword>
<dbReference type="AlphaFoldDB" id="A0A242K5U0"/>
<feature type="transmembrane region" description="Helical" evidence="1">
    <location>
        <begin position="56"/>
        <end position="78"/>
    </location>
</feature>
<dbReference type="Proteomes" id="UP000195141">
    <property type="component" value="Chromosome"/>
</dbReference>
<dbReference type="OrthoDB" id="4822551at2"/>
<protein>
    <recommendedName>
        <fullName evidence="2">VanZ-like domain-containing protein</fullName>
    </recommendedName>
</protein>
<keyword evidence="1" id="KW-1133">Transmembrane helix</keyword>
<dbReference type="PANTHER" id="PTHR36834">
    <property type="entry name" value="MEMBRANE PROTEIN-RELATED"/>
    <property type="match status" value="1"/>
</dbReference>
<accession>A0A242K5U0</accession>
<gene>
    <name evidence="3" type="ORF">A5888_001895</name>
    <name evidence="4" type="ORF">A5888_003767</name>
</gene>
<evidence type="ECO:0000313" key="4">
    <source>
        <dbReference type="EMBL" id="WYJ91994.1"/>
    </source>
</evidence>
<feature type="transmembrane region" description="Helical" evidence="1">
    <location>
        <begin position="12"/>
        <end position="36"/>
    </location>
</feature>
<dbReference type="EMBL" id="CP147247">
    <property type="protein sequence ID" value="WYJ91994.1"/>
    <property type="molecule type" value="Genomic_DNA"/>
</dbReference>
<keyword evidence="1" id="KW-0812">Transmembrane</keyword>
<dbReference type="EMBL" id="NGMM01000003">
    <property type="protein sequence ID" value="OTP15681.1"/>
    <property type="molecule type" value="Genomic_DNA"/>
</dbReference>
<feature type="transmembrane region" description="Helical" evidence="1">
    <location>
        <begin position="116"/>
        <end position="133"/>
    </location>
</feature>
<name>A0A242K5U0_9ENTE</name>
<evidence type="ECO:0000313" key="5">
    <source>
        <dbReference type="Proteomes" id="UP000195141"/>
    </source>
</evidence>
<proteinExistence type="predicted"/>
<organism evidence="3">
    <name type="scientific">Candidatus Enterococcus clewellii</name>
    <dbReference type="NCBI Taxonomy" id="1834193"/>
    <lineage>
        <taxon>Bacteria</taxon>
        <taxon>Bacillati</taxon>
        <taxon>Bacillota</taxon>
        <taxon>Bacilli</taxon>
        <taxon>Lactobacillales</taxon>
        <taxon>Enterococcaceae</taxon>
        <taxon>Enterococcus</taxon>
    </lineage>
</organism>
<keyword evidence="5" id="KW-1185">Reference proteome</keyword>
<reference evidence="4" key="3">
    <citation type="submission" date="2024-03" db="EMBL/GenBank/DDBJ databases">
        <title>The Genome Sequence of Enterococcus sp. DIV0242b.</title>
        <authorList>
            <consortium name="The Broad Institute Genomics Platform"/>
            <consortium name="The Broad Institute Microbial Omics Core"/>
            <consortium name="The Broad Institute Genomic Center for Infectious Diseases"/>
            <person name="Earl A."/>
            <person name="Manson A."/>
            <person name="Gilmore M."/>
            <person name="Schwartman J."/>
            <person name="Shea T."/>
            <person name="Abouelleil A."/>
            <person name="Cao P."/>
            <person name="Chapman S."/>
            <person name="Cusick C."/>
            <person name="Young S."/>
            <person name="Neafsey D."/>
            <person name="Nusbaum C."/>
            <person name="Birren B."/>
        </authorList>
    </citation>
    <scope>NUCLEOTIDE SEQUENCE</scope>
    <source>
        <strain evidence="4">9E7_DIV0242</strain>
    </source>
</reference>
<sequence length="168" mass="18706">MRISLIQRLAVALTTIYFLFLFWAIIFKFQLSLSYLPNLQYINLIPFAESSFQTGAFNTFEVLGNLIIFVPFGIYLNLLPTKLSYAKQVVLIATVSLVVELLQYIFSIGVTDITDLITNTFGGITGILLYLALKKCVANKHTLHQYLTASAAIGTALTLILTNIMLMA</sequence>
<feature type="domain" description="VanZ-like" evidence="2">
    <location>
        <begin position="16"/>
        <end position="133"/>
    </location>
</feature>
<feature type="transmembrane region" description="Helical" evidence="1">
    <location>
        <begin position="90"/>
        <end position="110"/>
    </location>
</feature>
<evidence type="ECO:0000313" key="3">
    <source>
        <dbReference type="EMBL" id="OTP15681.1"/>
    </source>
</evidence>
<reference evidence="3" key="1">
    <citation type="submission" date="2017-05" db="EMBL/GenBank/DDBJ databases">
        <title>The Genome Sequence of Enterococcus sp. 9E7_DIV0242.</title>
        <authorList>
            <consortium name="The Broad Institute Genomics Platform"/>
            <consortium name="The Broad Institute Genomic Center for Infectious Diseases"/>
            <person name="Earl A."/>
            <person name="Manson A."/>
            <person name="Schwartman J."/>
            <person name="Gilmore M."/>
            <person name="Abouelleil A."/>
            <person name="Cao P."/>
            <person name="Chapman S."/>
            <person name="Cusick C."/>
            <person name="Shea T."/>
            <person name="Young S."/>
            <person name="Neafsey D."/>
            <person name="Nusbaum C."/>
            <person name="Birren B."/>
        </authorList>
    </citation>
    <scope>NUCLEOTIDE SEQUENCE [LARGE SCALE GENOMIC DNA]</scope>
    <source>
        <strain evidence="3">9E7_DIV0242</strain>
    </source>
</reference>